<feature type="compositionally biased region" description="Basic residues" evidence="2">
    <location>
        <begin position="162"/>
        <end position="175"/>
    </location>
</feature>
<sequence length="175" mass="19792">MAENKKKENSSKEKMDINEFLTKESGEGGSLTEIQETFKKVFNAFKEEGLATEGEKAQDIQSMLDVDSALENMEKHLDTLNQQAEEVYAKMGMSKEALEEYVNNSDNFTKEEWTAIQSIQHDVESFQKDLMETLDFDVAEISKQLNVGEGGEEETPATLKKPAIKKATKKKWIQG</sequence>
<feature type="coiled-coil region" evidence="1">
    <location>
        <begin position="63"/>
        <end position="90"/>
    </location>
</feature>
<proteinExistence type="predicted"/>
<dbReference type="Proteomes" id="UP000722121">
    <property type="component" value="Unassembled WGS sequence"/>
</dbReference>
<keyword evidence="4" id="KW-1185">Reference proteome</keyword>
<gene>
    <name evidence="3" type="ORF">JYU14_05365</name>
</gene>
<evidence type="ECO:0000313" key="4">
    <source>
        <dbReference type="Proteomes" id="UP000722121"/>
    </source>
</evidence>
<keyword evidence="1" id="KW-0175">Coiled coil</keyword>
<evidence type="ECO:0000256" key="1">
    <source>
        <dbReference type="SAM" id="Coils"/>
    </source>
</evidence>
<evidence type="ECO:0000256" key="2">
    <source>
        <dbReference type="SAM" id="MobiDB-lite"/>
    </source>
</evidence>
<feature type="region of interest" description="Disordered" evidence="2">
    <location>
        <begin position="147"/>
        <end position="175"/>
    </location>
</feature>
<protein>
    <submittedName>
        <fullName evidence="3">Uncharacterized protein</fullName>
    </submittedName>
</protein>
<reference evidence="3 4" key="1">
    <citation type="submission" date="2021-02" db="EMBL/GenBank/DDBJ databases">
        <title>Activity-based single-cell genomes from oceanic crustal fluid captures similar information to metagenomic and metatranscriptomic surveys with orders of magnitude less sampling.</title>
        <authorList>
            <person name="D'Angelo T.S."/>
            <person name="Orcutt B.N."/>
        </authorList>
    </citation>
    <scope>NUCLEOTIDE SEQUENCE [LARGE SCALE GENOMIC DNA]</scope>
    <source>
        <strain evidence="3">AH-315-G07</strain>
    </source>
</reference>
<organism evidence="3 4">
    <name type="scientific">Simkania negevensis</name>
    <dbReference type="NCBI Taxonomy" id="83561"/>
    <lineage>
        <taxon>Bacteria</taxon>
        <taxon>Pseudomonadati</taxon>
        <taxon>Chlamydiota</taxon>
        <taxon>Chlamydiia</taxon>
        <taxon>Parachlamydiales</taxon>
        <taxon>Simkaniaceae</taxon>
        <taxon>Simkania</taxon>
    </lineage>
</organism>
<evidence type="ECO:0000313" key="3">
    <source>
        <dbReference type="EMBL" id="MBN4067495.1"/>
    </source>
</evidence>
<comment type="caution">
    <text evidence="3">The sequence shown here is derived from an EMBL/GenBank/DDBJ whole genome shotgun (WGS) entry which is preliminary data.</text>
</comment>
<feature type="region of interest" description="Disordered" evidence="2">
    <location>
        <begin position="1"/>
        <end position="24"/>
    </location>
</feature>
<name>A0ABS3ARX9_9BACT</name>
<accession>A0ABS3ARX9</accession>
<dbReference type="EMBL" id="JAFITR010000166">
    <property type="protein sequence ID" value="MBN4067495.1"/>
    <property type="molecule type" value="Genomic_DNA"/>
</dbReference>